<gene>
    <name evidence="2" type="ORF">J5A53_11090</name>
    <name evidence="3" type="ORF">NCTC12967_00895</name>
</gene>
<evidence type="ECO:0000256" key="1">
    <source>
        <dbReference type="SAM" id="Phobius"/>
    </source>
</evidence>
<keyword evidence="1" id="KW-0472">Membrane</keyword>
<sequence length="338" mass="36963">MSGIHWQLAGPDARLRDYEPCVLLVYDDARSRILKVAGDADGRQLRVTSPMARLPFAEKEFPENDFRLSYSATIGELAERSLGSRARVMFLPPLQPSGSLAFVVGICLGVLLVLATIFLLGGDRPLGISGVGVLFLPLAALLEIYVVVPVVVDSLVKRYRILGQEKLGVTPGNVHEYALAVERGELWRGALPAGAAVSPGLQVERIRGEYGRLRGDLIYRVECPALFDPVVPRTAAFERALVEFDDDPSSERADRVELAFVLARQHAERVGIRHAAPEFRDGLRRAVKAARLVVGAGTEGERDAAIGQLQRILDSLALYYLPDRVSRPVLTDGTNHPE</sequence>
<dbReference type="Proteomes" id="UP000273044">
    <property type="component" value="Chromosome"/>
</dbReference>
<dbReference type="EMBL" id="LR134406">
    <property type="protein sequence ID" value="VEH69622.1"/>
    <property type="molecule type" value="Genomic_DNA"/>
</dbReference>
<keyword evidence="1" id="KW-1133">Transmembrane helix</keyword>
<dbReference type="GeneID" id="64406376"/>
<feature type="transmembrane region" description="Helical" evidence="1">
    <location>
        <begin position="99"/>
        <end position="120"/>
    </location>
</feature>
<name>A0A3S4XXR5_9ACTN</name>
<accession>A0A3S4XXR5</accession>
<dbReference type="RefSeq" id="WP_014846020.1">
    <property type="nucleotide sequence ID" value="NZ_CP040007.1"/>
</dbReference>
<protein>
    <submittedName>
        <fullName evidence="3">Uncharacterized protein</fullName>
    </submittedName>
</protein>
<dbReference type="EMBL" id="CP072385">
    <property type="protein sequence ID" value="QUC10331.1"/>
    <property type="molecule type" value="Genomic_DNA"/>
</dbReference>
<keyword evidence="1" id="KW-0812">Transmembrane</keyword>
<reference evidence="2" key="2">
    <citation type="submission" date="2021-03" db="EMBL/GenBank/DDBJ databases">
        <title>Human Oral Microbial Genomes.</title>
        <authorList>
            <person name="Johnston C.D."/>
            <person name="Chen T."/>
            <person name="Dewhirst F.E."/>
        </authorList>
    </citation>
    <scope>NUCLEOTIDE SEQUENCE</scope>
    <source>
        <strain evidence="2">F0714</strain>
    </source>
</reference>
<evidence type="ECO:0000313" key="2">
    <source>
        <dbReference type="EMBL" id="QUC10331.1"/>
    </source>
</evidence>
<keyword evidence="4" id="KW-1185">Reference proteome</keyword>
<feature type="transmembrane region" description="Helical" evidence="1">
    <location>
        <begin position="126"/>
        <end position="152"/>
    </location>
</feature>
<dbReference type="Proteomes" id="UP000677180">
    <property type="component" value="Chromosome"/>
</dbReference>
<evidence type="ECO:0000313" key="3">
    <source>
        <dbReference type="EMBL" id="VEH69622.1"/>
    </source>
</evidence>
<reference evidence="3 4" key="1">
    <citation type="submission" date="2018-12" db="EMBL/GenBank/DDBJ databases">
        <authorList>
            <consortium name="Pathogen Informatics"/>
        </authorList>
    </citation>
    <scope>NUCLEOTIDE SEQUENCE [LARGE SCALE GENOMIC DNA]</scope>
    <source>
        <strain evidence="3 4">NCTC12967</strain>
    </source>
</reference>
<proteinExistence type="predicted"/>
<organism evidence="3 4">
    <name type="scientific">Arachnia propionica</name>
    <dbReference type="NCBI Taxonomy" id="1750"/>
    <lineage>
        <taxon>Bacteria</taxon>
        <taxon>Bacillati</taxon>
        <taxon>Actinomycetota</taxon>
        <taxon>Actinomycetes</taxon>
        <taxon>Propionibacteriales</taxon>
        <taxon>Propionibacteriaceae</taxon>
        <taxon>Arachnia</taxon>
    </lineage>
</organism>
<evidence type="ECO:0000313" key="4">
    <source>
        <dbReference type="Proteomes" id="UP000273044"/>
    </source>
</evidence>
<dbReference type="OrthoDB" id="3727470at2"/>
<dbReference type="AlphaFoldDB" id="A0A3S4XXR5"/>